<evidence type="ECO:0000256" key="1">
    <source>
        <dbReference type="SAM" id="Phobius"/>
    </source>
</evidence>
<proteinExistence type="predicted"/>
<accession>A0ABP0EQT5</accession>
<dbReference type="RefSeq" id="WP_349641360.1">
    <property type="nucleotide sequence ID" value="NZ_CAWVOH010000001.1"/>
</dbReference>
<evidence type="ECO:0000313" key="3">
    <source>
        <dbReference type="Proteomes" id="UP001314241"/>
    </source>
</evidence>
<gene>
    <name evidence="2" type="ORF">R54876_GBNLAHCA_00369</name>
</gene>
<organism evidence="2 3">
    <name type="scientific">Eupransor demetentiae</name>
    <dbReference type="NCBI Taxonomy" id="3109584"/>
    <lineage>
        <taxon>Bacteria</taxon>
        <taxon>Bacillati</taxon>
        <taxon>Bacillota</taxon>
        <taxon>Bacilli</taxon>
        <taxon>Lactobacillales</taxon>
        <taxon>Lactobacillaceae</taxon>
        <taxon>Eupransor</taxon>
    </lineage>
</organism>
<sequence length="132" mass="15853">MSTVKKFLKRFDVQQGLWIIFLAYLLPQFAQWFHWRYLFILVWICFIINGLYALYFGYQIRRRGLAPWWLLAQPLLFALLTTWLCDLVSTNFGYYFSIFYLILSLFTFLGDTRDDPDENLIPIENGFHDLGD</sequence>
<comment type="caution">
    <text evidence="2">The sequence shown here is derived from an EMBL/GenBank/DDBJ whole genome shotgun (WGS) entry which is preliminary data.</text>
</comment>
<protein>
    <recommendedName>
        <fullName evidence="4">Integral membrane protein</fullName>
    </recommendedName>
</protein>
<dbReference type="EMBL" id="CAWVOH010000001">
    <property type="protein sequence ID" value="CAK8053810.1"/>
    <property type="molecule type" value="Genomic_DNA"/>
</dbReference>
<feature type="transmembrane region" description="Helical" evidence="1">
    <location>
        <begin position="68"/>
        <end position="86"/>
    </location>
</feature>
<evidence type="ECO:0000313" key="2">
    <source>
        <dbReference type="EMBL" id="CAK8053810.1"/>
    </source>
</evidence>
<dbReference type="Proteomes" id="UP001314241">
    <property type="component" value="Unassembled WGS sequence"/>
</dbReference>
<reference evidence="2 3" key="1">
    <citation type="submission" date="2024-01" db="EMBL/GenBank/DDBJ databases">
        <authorList>
            <person name="Botero Cardona J."/>
        </authorList>
    </citation>
    <scope>NUCLEOTIDE SEQUENCE [LARGE SCALE GENOMIC DNA]</scope>
    <source>
        <strain evidence="2 3">LMG 33000</strain>
    </source>
</reference>
<keyword evidence="1" id="KW-0472">Membrane</keyword>
<keyword evidence="1" id="KW-0812">Transmembrane</keyword>
<keyword evidence="3" id="KW-1185">Reference proteome</keyword>
<feature type="transmembrane region" description="Helical" evidence="1">
    <location>
        <begin position="92"/>
        <end position="110"/>
    </location>
</feature>
<keyword evidence="1" id="KW-1133">Transmembrane helix</keyword>
<feature type="transmembrane region" description="Helical" evidence="1">
    <location>
        <begin position="12"/>
        <end position="30"/>
    </location>
</feature>
<evidence type="ECO:0008006" key="4">
    <source>
        <dbReference type="Google" id="ProtNLM"/>
    </source>
</evidence>
<feature type="transmembrane region" description="Helical" evidence="1">
    <location>
        <begin position="36"/>
        <end position="56"/>
    </location>
</feature>
<name>A0ABP0EQT5_9LACO</name>